<dbReference type="InterPro" id="IPR001810">
    <property type="entry name" value="F-box_dom"/>
</dbReference>
<organism evidence="2">
    <name type="scientific">Amphora coffeiformis</name>
    <dbReference type="NCBI Taxonomy" id="265554"/>
    <lineage>
        <taxon>Eukaryota</taxon>
        <taxon>Sar</taxon>
        <taxon>Stramenopiles</taxon>
        <taxon>Ochrophyta</taxon>
        <taxon>Bacillariophyta</taxon>
        <taxon>Bacillariophyceae</taxon>
        <taxon>Bacillariophycidae</taxon>
        <taxon>Thalassiophysales</taxon>
        <taxon>Catenulaceae</taxon>
        <taxon>Amphora</taxon>
    </lineage>
</organism>
<feature type="domain" description="F-box" evidence="1">
    <location>
        <begin position="22"/>
        <end position="47"/>
    </location>
</feature>
<reference evidence="2" key="1">
    <citation type="submission" date="2021-01" db="EMBL/GenBank/DDBJ databases">
        <authorList>
            <person name="Corre E."/>
            <person name="Pelletier E."/>
            <person name="Niang G."/>
            <person name="Scheremetjew M."/>
            <person name="Finn R."/>
            <person name="Kale V."/>
            <person name="Holt S."/>
            <person name="Cochrane G."/>
            <person name="Meng A."/>
            <person name="Brown T."/>
            <person name="Cohen L."/>
        </authorList>
    </citation>
    <scope>NUCLEOTIDE SEQUENCE</scope>
    <source>
        <strain evidence="2">CCMP127</strain>
    </source>
</reference>
<accession>A0A7S3P6M9</accession>
<dbReference type="InterPro" id="IPR036047">
    <property type="entry name" value="F-box-like_dom_sf"/>
</dbReference>
<sequence>MASIPPFYHGHNTPMNLESSFLPPECKRNIFSFLSMEDILHFASTSKVVLKDTLPELHRRREHMRKAFAYLPAWKSGNQSEVLGFWQTMTTQHPTVDWIMVPSLYDRLCDLYKHIPSGHPMVNTIRQMRDDLAHDIVIDGYTRAFNHFADVFNLYQKLLRVQRMHSAILHHVLRSNPMEKEGAVNLDRYVGDVLCVAYLFHQDMLRLIEGGPTTLSLMQNLTASKSCYLSWVHLHSSILRVKPFTSAQRHRLGIPEFCGLSEMGVPNDEFHQFFLSSEMTLVFREFGPLGPAFRGRDIVRLREIPARGLFAYMSNERGAVEELAMEWLCLVHEQTRKARPMTVRPPQVRLVFPNGA</sequence>
<proteinExistence type="predicted"/>
<dbReference type="EMBL" id="HBIM01010154">
    <property type="protein sequence ID" value="CAE0411126.1"/>
    <property type="molecule type" value="Transcribed_RNA"/>
</dbReference>
<protein>
    <recommendedName>
        <fullName evidence="1">F-box domain-containing protein</fullName>
    </recommendedName>
</protein>
<gene>
    <name evidence="2" type="ORF">ACOF00016_LOCUS8513</name>
</gene>
<dbReference type="Pfam" id="PF00646">
    <property type="entry name" value="F-box"/>
    <property type="match status" value="1"/>
</dbReference>
<dbReference type="SUPFAM" id="SSF81383">
    <property type="entry name" value="F-box domain"/>
    <property type="match status" value="1"/>
</dbReference>
<evidence type="ECO:0000313" key="2">
    <source>
        <dbReference type="EMBL" id="CAE0411126.1"/>
    </source>
</evidence>
<dbReference type="AlphaFoldDB" id="A0A7S3P6M9"/>
<dbReference type="CDD" id="cd09917">
    <property type="entry name" value="F-box_SF"/>
    <property type="match status" value="1"/>
</dbReference>
<name>A0A7S3P6M9_9STRA</name>
<evidence type="ECO:0000259" key="1">
    <source>
        <dbReference type="Pfam" id="PF00646"/>
    </source>
</evidence>